<evidence type="ECO:0000256" key="1">
    <source>
        <dbReference type="ARBA" id="ARBA00009673"/>
    </source>
</evidence>
<keyword evidence="2" id="KW-0820">tRNA-binding</keyword>
<protein>
    <recommendedName>
        <fullName evidence="2">D-aminoacyl-tRNA deacylase</fullName>
        <shortName evidence="2">DTD</shortName>
        <ecNumber evidence="2">3.1.1.96</ecNumber>
    </recommendedName>
    <alternativeName>
        <fullName evidence="2">Gly-tRNA(Ala) deacylase</fullName>
        <ecNumber evidence="2">3.1.1.-</ecNumber>
    </alternativeName>
</protein>
<keyword evidence="4" id="KW-1185">Reference proteome</keyword>
<dbReference type="CDD" id="cd00563">
    <property type="entry name" value="Dtyr_deacylase"/>
    <property type="match status" value="1"/>
</dbReference>
<comment type="catalytic activity">
    <reaction evidence="2">
        <text>glycyl-tRNA(Ala) + H2O = tRNA(Ala) + glycine + H(+)</text>
        <dbReference type="Rhea" id="RHEA:53744"/>
        <dbReference type="Rhea" id="RHEA-COMP:9657"/>
        <dbReference type="Rhea" id="RHEA-COMP:13640"/>
        <dbReference type="ChEBI" id="CHEBI:15377"/>
        <dbReference type="ChEBI" id="CHEBI:15378"/>
        <dbReference type="ChEBI" id="CHEBI:57305"/>
        <dbReference type="ChEBI" id="CHEBI:78442"/>
        <dbReference type="ChEBI" id="CHEBI:78522"/>
    </reaction>
</comment>
<keyword evidence="2" id="KW-0694">RNA-binding</keyword>
<dbReference type="Gene3D" id="3.50.80.10">
    <property type="entry name" value="D-tyrosyl-tRNA(Tyr) deacylase"/>
    <property type="match status" value="1"/>
</dbReference>
<dbReference type="Proteomes" id="UP001595882">
    <property type="component" value="Unassembled WGS sequence"/>
</dbReference>
<evidence type="ECO:0000313" key="4">
    <source>
        <dbReference type="Proteomes" id="UP001595882"/>
    </source>
</evidence>
<dbReference type="EC" id="3.1.1.96" evidence="2"/>
<accession>A0ABV8WW02</accession>
<dbReference type="NCBIfam" id="TIGR00256">
    <property type="entry name" value="D-aminoacyl-tRNA deacylase"/>
    <property type="match status" value="1"/>
</dbReference>
<dbReference type="InterPro" id="IPR003732">
    <property type="entry name" value="Daa-tRNA_deacyls_DTD"/>
</dbReference>
<comment type="subunit">
    <text evidence="2">Homodimer.</text>
</comment>
<dbReference type="EMBL" id="JBHSDT010000008">
    <property type="protein sequence ID" value="MFC4404015.1"/>
    <property type="molecule type" value="Genomic_DNA"/>
</dbReference>
<sequence length="148" mass="16501">MKVVLQRARDASVTVNGEIMGAIDEGFVVLVGVTHTDTEEEIQYLVNKIIHLRVFEDDNEKMNLSLKDVGGKILSISQFTLYGDCRKGRRPNFMKAAKPDLAKTIYETFNEKLKDEGIVVETGAFGEMMDVSFTNIGPVTIILDSAER</sequence>
<name>A0ABV8WW02_9BACI</name>
<dbReference type="PANTHER" id="PTHR10472">
    <property type="entry name" value="D-TYROSYL-TRNA TYR DEACYLASE"/>
    <property type="match status" value="1"/>
</dbReference>
<organism evidence="3 4">
    <name type="scientific">Gracilibacillus xinjiangensis</name>
    <dbReference type="NCBI Taxonomy" id="1193282"/>
    <lineage>
        <taxon>Bacteria</taxon>
        <taxon>Bacillati</taxon>
        <taxon>Bacillota</taxon>
        <taxon>Bacilli</taxon>
        <taxon>Bacillales</taxon>
        <taxon>Bacillaceae</taxon>
        <taxon>Gracilibacillus</taxon>
    </lineage>
</organism>
<dbReference type="PANTHER" id="PTHR10472:SF5">
    <property type="entry name" value="D-AMINOACYL-TRNA DEACYLASE 1"/>
    <property type="match status" value="1"/>
</dbReference>
<dbReference type="HAMAP" id="MF_00518">
    <property type="entry name" value="Deacylase_Dtd"/>
    <property type="match status" value="1"/>
</dbReference>
<dbReference type="RefSeq" id="WP_390252555.1">
    <property type="nucleotide sequence ID" value="NZ_JBHSDT010000008.1"/>
</dbReference>
<dbReference type="GO" id="GO:0051499">
    <property type="term" value="F:D-aminoacyl-tRNA deacylase activity"/>
    <property type="evidence" value="ECO:0007669"/>
    <property type="project" value="UniProtKB-EC"/>
</dbReference>
<dbReference type="EC" id="3.1.1.-" evidence="2"/>
<comment type="caution">
    <text evidence="3">The sequence shown here is derived from an EMBL/GenBank/DDBJ whole genome shotgun (WGS) entry which is preliminary data.</text>
</comment>
<keyword evidence="2 3" id="KW-0378">Hydrolase</keyword>
<comment type="catalytic activity">
    <reaction evidence="2">
        <text>a D-aminoacyl-tRNA + H2O = a tRNA + a D-alpha-amino acid + H(+)</text>
        <dbReference type="Rhea" id="RHEA:13953"/>
        <dbReference type="Rhea" id="RHEA-COMP:10123"/>
        <dbReference type="Rhea" id="RHEA-COMP:10124"/>
        <dbReference type="ChEBI" id="CHEBI:15377"/>
        <dbReference type="ChEBI" id="CHEBI:15378"/>
        <dbReference type="ChEBI" id="CHEBI:59871"/>
        <dbReference type="ChEBI" id="CHEBI:78442"/>
        <dbReference type="ChEBI" id="CHEBI:79333"/>
        <dbReference type="EC" id="3.1.1.96"/>
    </reaction>
</comment>
<dbReference type="InterPro" id="IPR023509">
    <property type="entry name" value="DTD-like_sf"/>
</dbReference>
<evidence type="ECO:0000256" key="2">
    <source>
        <dbReference type="HAMAP-Rule" id="MF_00518"/>
    </source>
</evidence>
<dbReference type="SUPFAM" id="SSF69500">
    <property type="entry name" value="DTD-like"/>
    <property type="match status" value="1"/>
</dbReference>
<comment type="subcellular location">
    <subcellularLocation>
        <location evidence="2">Cytoplasm</location>
    </subcellularLocation>
</comment>
<comment type="function">
    <text evidence="2">An aminoacyl-tRNA editing enzyme that deacylates mischarged D-aminoacyl-tRNAs. Also deacylates mischarged glycyl-tRNA(Ala), protecting cells against glycine mischarging by AlaRS. Acts via tRNA-based rather than protein-based catalysis; rejects L-amino acids rather than detecting D-amino acids in the active site. By recycling D-aminoacyl-tRNA to D-amino acids and free tRNA molecules, this enzyme counteracts the toxicity associated with the formation of D-aminoacyl-tRNA entities in vivo and helps enforce protein L-homochirality.</text>
</comment>
<comment type="similarity">
    <text evidence="1 2">Belongs to the DTD family.</text>
</comment>
<dbReference type="Pfam" id="PF02580">
    <property type="entry name" value="Tyr_Deacylase"/>
    <property type="match status" value="1"/>
</dbReference>
<comment type="domain">
    <text evidence="2">A Gly-cisPro motif from one monomer fits into the active site of the other monomer to allow specific chiral rejection of L-amino acids.</text>
</comment>
<reference evidence="4" key="1">
    <citation type="journal article" date="2019" name="Int. J. Syst. Evol. Microbiol.">
        <title>The Global Catalogue of Microorganisms (GCM) 10K type strain sequencing project: providing services to taxonomists for standard genome sequencing and annotation.</title>
        <authorList>
            <consortium name="The Broad Institute Genomics Platform"/>
            <consortium name="The Broad Institute Genome Sequencing Center for Infectious Disease"/>
            <person name="Wu L."/>
            <person name="Ma J."/>
        </authorList>
    </citation>
    <scope>NUCLEOTIDE SEQUENCE [LARGE SCALE GENOMIC DNA]</scope>
    <source>
        <strain evidence="4">CCUG 37865</strain>
    </source>
</reference>
<proteinExistence type="inferred from homology"/>
<gene>
    <name evidence="2 3" type="primary">dtd</name>
    <name evidence="3" type="ORF">ACFOY7_13140</name>
</gene>
<evidence type="ECO:0000313" key="3">
    <source>
        <dbReference type="EMBL" id="MFC4404015.1"/>
    </source>
</evidence>
<feature type="short sequence motif" description="Gly-cisPro motif, important for rejection of L-amino acids" evidence="2">
    <location>
        <begin position="137"/>
        <end position="138"/>
    </location>
</feature>
<keyword evidence="2" id="KW-0963">Cytoplasm</keyword>